<dbReference type="PANTHER" id="PTHR11552">
    <property type="entry name" value="GLUCOSE-METHANOL-CHOLINE GMC OXIDOREDUCTASE"/>
    <property type="match status" value="1"/>
</dbReference>
<evidence type="ECO:0000256" key="4">
    <source>
        <dbReference type="ARBA" id="ARBA00022827"/>
    </source>
</evidence>
<evidence type="ECO:0000256" key="3">
    <source>
        <dbReference type="ARBA" id="ARBA00022630"/>
    </source>
</evidence>
<sequence length="484" mass="51403">MADTLIVGGGSAGCVLAARLSADPDHRVRVLEAGPMWSAPEAFPPGLRDATVLPLGDQALLWHYPIQLTATTTGPTVRGRVIGGSGSVNGCYFVRAPAADFAAWHREIGTDGWTYDELLLAPMRRLEHDHDFGAQPGHGADGPIPVRRPATPTPLTEAFVTAVAAAGFGEIPDLNAPDAPDTGFGPVPANVEHRDGTTVRVGSAQAYLLPALTRPNLTVSAETTALRIRFRGSRAIGVECLRAGVAEFIAADRIVLCAGAIESAALLLRSGIGDPARLRALGIPVVQALPVGAWCTDHPEIGIDYRHDAPEHRSPVLEYVLELGDIEMRPYTMAFRPGFRQFALALMRPHGSGELRLRSADPADPPWIDQRYLEQRLDRDRLRAAVRLSAQILDAMAAVPGEPIPDTVSDAWLTAHLATSQHLSGTCRMGAASDERAVVDARCRVHGIDGLAVADLSIVPVPLGRGPQATAVLIGERAAELLTG</sequence>
<evidence type="ECO:0000256" key="5">
    <source>
        <dbReference type="PIRSR" id="PIRSR000137-2"/>
    </source>
</evidence>
<dbReference type="InterPro" id="IPR023978">
    <property type="entry name" value="GMC_oxidoreductase_bact"/>
</dbReference>
<protein>
    <submittedName>
        <fullName evidence="8">Mycofactocin system GMC family oxidoreductase MftG</fullName>
        <ecNumber evidence="8">1.-.-.-</ecNumber>
    </submittedName>
</protein>
<dbReference type="Gene3D" id="3.30.410.40">
    <property type="match status" value="1"/>
</dbReference>
<dbReference type="Pfam" id="PF05199">
    <property type="entry name" value="GMC_oxred_C"/>
    <property type="match status" value="1"/>
</dbReference>
<dbReference type="GO" id="GO:0016614">
    <property type="term" value="F:oxidoreductase activity, acting on CH-OH group of donors"/>
    <property type="evidence" value="ECO:0007669"/>
    <property type="project" value="InterPro"/>
</dbReference>
<dbReference type="RefSeq" id="WP_163841716.1">
    <property type="nucleotide sequence ID" value="NZ_JAAGVB010000004.1"/>
</dbReference>
<feature type="domain" description="Glucose-methanol-choline oxidoreductase N-terminal" evidence="7">
    <location>
        <begin position="79"/>
        <end position="102"/>
    </location>
</feature>
<feature type="binding site" evidence="5">
    <location>
        <position position="81"/>
    </location>
    <ligand>
        <name>FAD</name>
        <dbReference type="ChEBI" id="CHEBI:57692"/>
    </ligand>
</feature>
<dbReference type="InterPro" id="IPR012132">
    <property type="entry name" value="GMC_OxRdtase"/>
</dbReference>
<reference evidence="8 9" key="1">
    <citation type="submission" date="2020-01" db="EMBL/GenBank/DDBJ databases">
        <title>Genetics and antimicrobial susceptibilities of Nocardia species isolated from the soil; a comparison with species isolated from humans.</title>
        <authorList>
            <person name="Carrasco G."/>
            <person name="Monzon S."/>
            <person name="Sansegundo M."/>
            <person name="Garcia E."/>
            <person name="Garrido N."/>
            <person name="Medina M.J."/>
            <person name="Villalon P."/>
            <person name="Ramirez-Arocha A.C."/>
            <person name="Jimenez P."/>
            <person name="Cuesta I."/>
            <person name="Valdezate S."/>
        </authorList>
    </citation>
    <scope>NUCLEOTIDE SEQUENCE [LARGE SCALE GENOMIC DNA]</scope>
    <source>
        <strain evidence="8 9">CNM20110626</strain>
    </source>
</reference>
<keyword evidence="8" id="KW-0560">Oxidoreductase</keyword>
<evidence type="ECO:0000313" key="9">
    <source>
        <dbReference type="Proteomes" id="UP000471166"/>
    </source>
</evidence>
<evidence type="ECO:0000256" key="6">
    <source>
        <dbReference type="RuleBase" id="RU003968"/>
    </source>
</evidence>
<evidence type="ECO:0000256" key="1">
    <source>
        <dbReference type="ARBA" id="ARBA00001974"/>
    </source>
</evidence>
<accession>A0A6P1CKC0</accession>
<dbReference type="Pfam" id="PF00732">
    <property type="entry name" value="GMC_oxred_N"/>
    <property type="match status" value="1"/>
</dbReference>
<comment type="similarity">
    <text evidence="2 6">Belongs to the GMC oxidoreductase family.</text>
</comment>
<dbReference type="Proteomes" id="UP000471166">
    <property type="component" value="Unassembled WGS sequence"/>
</dbReference>
<dbReference type="EMBL" id="JAAGVB010000004">
    <property type="protein sequence ID" value="NEW31626.1"/>
    <property type="molecule type" value="Genomic_DNA"/>
</dbReference>
<keyword evidence="4 5" id="KW-0274">FAD</keyword>
<dbReference type="SUPFAM" id="SSF54373">
    <property type="entry name" value="FAD-linked reductases, C-terminal domain"/>
    <property type="match status" value="1"/>
</dbReference>
<dbReference type="InterPro" id="IPR036188">
    <property type="entry name" value="FAD/NAD-bd_sf"/>
</dbReference>
<comment type="cofactor">
    <cofactor evidence="1 5">
        <name>FAD</name>
        <dbReference type="ChEBI" id="CHEBI:57692"/>
    </cofactor>
</comment>
<dbReference type="GO" id="GO:0050660">
    <property type="term" value="F:flavin adenine dinucleotide binding"/>
    <property type="evidence" value="ECO:0007669"/>
    <property type="project" value="InterPro"/>
</dbReference>
<dbReference type="NCBIfam" id="TIGR03970">
    <property type="entry name" value="Rv0697"/>
    <property type="match status" value="1"/>
</dbReference>
<evidence type="ECO:0000313" key="8">
    <source>
        <dbReference type="EMBL" id="NEW31626.1"/>
    </source>
</evidence>
<dbReference type="AlphaFoldDB" id="A0A6P1CKC0"/>
<gene>
    <name evidence="8" type="primary">mftG</name>
    <name evidence="8" type="ORF">GV791_03480</name>
</gene>
<evidence type="ECO:0000256" key="2">
    <source>
        <dbReference type="ARBA" id="ARBA00010790"/>
    </source>
</evidence>
<dbReference type="SUPFAM" id="SSF51905">
    <property type="entry name" value="FAD/NAD(P)-binding domain"/>
    <property type="match status" value="1"/>
</dbReference>
<comment type="caution">
    <text evidence="8">The sequence shown here is derived from an EMBL/GenBank/DDBJ whole genome shotgun (WGS) entry which is preliminary data.</text>
</comment>
<dbReference type="EC" id="1.-.-.-" evidence="8"/>
<name>A0A6P1CKC0_9NOCA</name>
<dbReference type="InterPro" id="IPR000172">
    <property type="entry name" value="GMC_OxRdtase_N"/>
</dbReference>
<dbReference type="InterPro" id="IPR007867">
    <property type="entry name" value="GMC_OxRtase_C"/>
</dbReference>
<organism evidence="8 9">
    <name type="scientific">Nocardia cyriacigeorgica</name>
    <dbReference type="NCBI Taxonomy" id="135487"/>
    <lineage>
        <taxon>Bacteria</taxon>
        <taxon>Bacillati</taxon>
        <taxon>Actinomycetota</taxon>
        <taxon>Actinomycetes</taxon>
        <taxon>Mycobacteriales</taxon>
        <taxon>Nocardiaceae</taxon>
        <taxon>Nocardia</taxon>
    </lineage>
</organism>
<feature type="binding site" evidence="5">
    <location>
        <begin position="467"/>
        <end position="468"/>
    </location>
    <ligand>
        <name>FAD</name>
        <dbReference type="ChEBI" id="CHEBI:57692"/>
    </ligand>
</feature>
<dbReference type="Gene3D" id="3.50.50.60">
    <property type="entry name" value="FAD/NAD(P)-binding domain"/>
    <property type="match status" value="1"/>
</dbReference>
<dbReference type="PROSITE" id="PS00623">
    <property type="entry name" value="GMC_OXRED_1"/>
    <property type="match status" value="1"/>
</dbReference>
<proteinExistence type="inferred from homology"/>
<dbReference type="PANTHER" id="PTHR11552:SF147">
    <property type="entry name" value="CHOLINE DEHYDROGENASE, MITOCHONDRIAL"/>
    <property type="match status" value="1"/>
</dbReference>
<dbReference type="PIRSF" id="PIRSF000137">
    <property type="entry name" value="Alcohol_oxidase"/>
    <property type="match status" value="1"/>
</dbReference>
<evidence type="ECO:0000259" key="7">
    <source>
        <dbReference type="PROSITE" id="PS00623"/>
    </source>
</evidence>
<keyword evidence="3 6" id="KW-0285">Flavoprotein</keyword>